<proteinExistence type="predicted"/>
<sequence>MLKVRIYPEPKLHEIWQSWKAAIRFVYNTAIEALKSGFEGGSYQLEALILSNDLLPEWVKNAPRHPKANAVQDAFDSWKQARKNQGIASYRSCRTPVQTIKFKVGGFRNTTWYPNLTKGLSFKSSQPLPENCEYGTQLVYDRHRWFAVIPQYVNSTPTQQDKVIALDPGVRTFLTGFDGESVLEFGKGDIGRIVRLCLHLDKLMSNTDGKDIRTKQCRAYRRAAEKIRIKIRNLVDDAHKKIASYLVNNYKVIFLPTFETSNMVRRAKRRIHKKTARQMLNWSHYRFKQTLKSMAALKNVLVVDTNEAYTSKTCTFCGHVHKKLGGSKIFKCSNCGSHHDRDWNGARNIMLRALSGATFTLWGDAIEVFNCV</sequence>
<dbReference type="KEGG" id="cep:Cri9333_2873"/>
<dbReference type="EMBL" id="CP003620">
    <property type="protein sequence ID" value="AFZ13715.1"/>
    <property type="molecule type" value="Genomic_DNA"/>
</dbReference>
<dbReference type="PANTHER" id="PTHR36172">
    <property type="match status" value="1"/>
</dbReference>
<dbReference type="PATRIC" id="fig|1173022.3.peg.3110"/>
<feature type="domain" description="Cas12f1-like TNB" evidence="2">
    <location>
        <begin position="284"/>
        <end position="349"/>
    </location>
</feature>
<name>K9W2Q9_9CYAN</name>
<evidence type="ECO:0000313" key="4">
    <source>
        <dbReference type="Proteomes" id="UP000010472"/>
    </source>
</evidence>
<dbReference type="HOGENOM" id="CLU_029254_0_0_3"/>
<dbReference type="NCBIfam" id="NF040570">
    <property type="entry name" value="guided_TnpB"/>
    <property type="match status" value="1"/>
</dbReference>
<evidence type="ECO:0000256" key="1">
    <source>
        <dbReference type="ARBA" id="ARBA00023125"/>
    </source>
</evidence>
<dbReference type="Proteomes" id="UP000010472">
    <property type="component" value="Chromosome"/>
</dbReference>
<accession>K9W2Q9</accession>
<dbReference type="AlphaFoldDB" id="K9W2Q9"/>
<gene>
    <name evidence="3" type="ORF">Cri9333_2873</name>
</gene>
<dbReference type="PANTHER" id="PTHR36172:SF1">
    <property type="entry name" value="RESOLVASE-RELATED"/>
    <property type="match status" value="1"/>
</dbReference>
<evidence type="ECO:0000259" key="2">
    <source>
        <dbReference type="Pfam" id="PF07282"/>
    </source>
</evidence>
<dbReference type="STRING" id="1173022.Cri9333_2873"/>
<keyword evidence="4" id="KW-1185">Reference proteome</keyword>
<evidence type="ECO:0000313" key="3">
    <source>
        <dbReference type="EMBL" id="AFZ13715.1"/>
    </source>
</evidence>
<dbReference type="GO" id="GO:0003677">
    <property type="term" value="F:DNA binding"/>
    <property type="evidence" value="ECO:0007669"/>
    <property type="project" value="UniProtKB-KW"/>
</dbReference>
<keyword evidence="1" id="KW-0238">DNA-binding</keyword>
<dbReference type="InterPro" id="IPR010095">
    <property type="entry name" value="Cas12f1-like_TNB"/>
</dbReference>
<dbReference type="InterPro" id="IPR051491">
    <property type="entry name" value="Recombinase/Transposase-rel"/>
</dbReference>
<dbReference type="Pfam" id="PF07282">
    <property type="entry name" value="Cas12f1-like_TNB"/>
    <property type="match status" value="1"/>
</dbReference>
<organism evidence="3 4">
    <name type="scientific">Crinalium epipsammum PCC 9333</name>
    <dbReference type="NCBI Taxonomy" id="1173022"/>
    <lineage>
        <taxon>Bacteria</taxon>
        <taxon>Bacillati</taxon>
        <taxon>Cyanobacteriota</taxon>
        <taxon>Cyanophyceae</taxon>
        <taxon>Gomontiellales</taxon>
        <taxon>Gomontiellaceae</taxon>
        <taxon>Crinalium</taxon>
    </lineage>
</organism>
<reference evidence="3 4" key="1">
    <citation type="submission" date="2012-06" db="EMBL/GenBank/DDBJ databases">
        <title>Finished chromosome of genome of Crinalium epipsammum PCC 9333.</title>
        <authorList>
            <consortium name="US DOE Joint Genome Institute"/>
            <person name="Gugger M."/>
            <person name="Coursin T."/>
            <person name="Rippka R."/>
            <person name="Tandeau De Marsac N."/>
            <person name="Huntemann M."/>
            <person name="Wei C.-L."/>
            <person name="Han J."/>
            <person name="Detter J.C."/>
            <person name="Han C."/>
            <person name="Tapia R."/>
            <person name="Davenport K."/>
            <person name="Daligault H."/>
            <person name="Erkkila T."/>
            <person name="Gu W."/>
            <person name="Munk A.C.C."/>
            <person name="Teshima H."/>
            <person name="Xu Y."/>
            <person name="Chain P."/>
            <person name="Chen A."/>
            <person name="Krypides N."/>
            <person name="Mavromatis K."/>
            <person name="Markowitz V."/>
            <person name="Szeto E."/>
            <person name="Ivanova N."/>
            <person name="Mikhailova N."/>
            <person name="Ovchinnikova G."/>
            <person name="Pagani I."/>
            <person name="Pati A."/>
            <person name="Goodwin L."/>
            <person name="Peters L."/>
            <person name="Pitluck S."/>
            <person name="Woyke T."/>
            <person name="Kerfeld C."/>
        </authorList>
    </citation>
    <scope>NUCLEOTIDE SEQUENCE [LARGE SCALE GENOMIC DNA]</scope>
    <source>
        <strain evidence="3 4">PCC 9333</strain>
    </source>
</reference>
<dbReference type="eggNOG" id="COG0675">
    <property type="taxonomic scope" value="Bacteria"/>
</dbReference>
<protein>
    <submittedName>
        <fullName evidence="3">Transposase, IS605 OrfB family</fullName>
    </submittedName>
</protein>